<dbReference type="GO" id="GO:0032259">
    <property type="term" value="P:methylation"/>
    <property type="evidence" value="ECO:0007669"/>
    <property type="project" value="UniProtKB-KW"/>
</dbReference>
<dbReference type="InterPro" id="IPR027417">
    <property type="entry name" value="P-loop_NTPase"/>
</dbReference>
<dbReference type="GO" id="GO:0008170">
    <property type="term" value="F:N-methyltransferase activity"/>
    <property type="evidence" value="ECO:0007669"/>
    <property type="project" value="InterPro"/>
</dbReference>
<dbReference type="SMART" id="SM00490">
    <property type="entry name" value="HELICc"/>
    <property type="match status" value="1"/>
</dbReference>
<dbReference type="OrthoDB" id="9815272at2"/>
<gene>
    <name evidence="4" type="ORF">D0817_10540</name>
</gene>
<dbReference type="RefSeq" id="WP_127338339.1">
    <property type="nucleotide sequence ID" value="NZ_QWDM01000006.1"/>
</dbReference>
<dbReference type="Pfam" id="PF02384">
    <property type="entry name" value="N6_Mtase"/>
    <property type="match status" value="1"/>
</dbReference>
<dbReference type="InterPro" id="IPR001650">
    <property type="entry name" value="Helicase_C-like"/>
</dbReference>
<keyword evidence="4" id="KW-0808">Transferase</keyword>
<dbReference type="Proteomes" id="UP000288102">
    <property type="component" value="Unassembled WGS sequence"/>
</dbReference>
<organism evidence="4 5">
    <name type="scientific">Flavobacterium cupreum</name>
    <dbReference type="NCBI Taxonomy" id="2133766"/>
    <lineage>
        <taxon>Bacteria</taxon>
        <taxon>Pseudomonadati</taxon>
        <taxon>Bacteroidota</taxon>
        <taxon>Flavobacteriia</taxon>
        <taxon>Flavobacteriales</taxon>
        <taxon>Flavobacteriaceae</taxon>
        <taxon>Flavobacterium</taxon>
    </lineage>
</organism>
<dbReference type="GO" id="GO:0003677">
    <property type="term" value="F:DNA binding"/>
    <property type="evidence" value="ECO:0007669"/>
    <property type="project" value="InterPro"/>
</dbReference>
<keyword evidence="4" id="KW-0489">Methyltransferase</keyword>
<dbReference type="InterPro" id="IPR003356">
    <property type="entry name" value="DNA_methylase_A-5"/>
</dbReference>
<dbReference type="InterPro" id="IPR052933">
    <property type="entry name" value="DNA_Protect_Modify"/>
</dbReference>
<keyword evidence="5" id="KW-1185">Reference proteome</keyword>
<evidence type="ECO:0000259" key="3">
    <source>
        <dbReference type="PROSITE" id="PS51194"/>
    </source>
</evidence>
<dbReference type="SUPFAM" id="SSF52540">
    <property type="entry name" value="P-loop containing nucleoside triphosphate hydrolases"/>
    <property type="match status" value="2"/>
</dbReference>
<protein>
    <submittedName>
        <fullName evidence="4">DNA methylase</fullName>
    </submittedName>
</protein>
<evidence type="ECO:0000313" key="5">
    <source>
        <dbReference type="Proteomes" id="UP000288102"/>
    </source>
</evidence>
<name>A0A434A790_9FLAO</name>
<dbReference type="Gene3D" id="3.40.50.300">
    <property type="entry name" value="P-loop containing nucleotide triphosphate hydrolases"/>
    <property type="match status" value="2"/>
</dbReference>
<comment type="caution">
    <text evidence="4">The sequence shown here is derived from an EMBL/GenBank/DDBJ whole genome shotgun (WGS) entry which is preliminary data.</text>
</comment>
<evidence type="ECO:0000256" key="2">
    <source>
        <dbReference type="SAM" id="Coils"/>
    </source>
</evidence>
<reference evidence="5" key="1">
    <citation type="journal article" date="2019" name="Syst. Appl. Microbiol.">
        <title>Flavobacterium circumlabens sp. nov. and Flavobacterium cupreum sp. nov., two psychrotrophic species isolated from Antarctic environmental samples.</title>
        <authorList>
            <person name="Kralova S."/>
            <person name="Busse H.-J."/>
            <person name="Svec P."/>
            <person name="Maslanova I."/>
            <person name="Stankova E."/>
            <person name="Bartak M."/>
            <person name="Sedlacek I."/>
        </authorList>
    </citation>
    <scope>NUCLEOTIDE SEQUENCE [LARGE SCALE GENOMIC DNA]</scope>
    <source>
        <strain evidence="5">CCM 8825</strain>
    </source>
</reference>
<feature type="domain" description="Helicase C-terminal" evidence="3">
    <location>
        <begin position="1327"/>
        <end position="1506"/>
    </location>
</feature>
<feature type="coiled-coil region" evidence="2">
    <location>
        <begin position="1031"/>
        <end position="1087"/>
    </location>
</feature>
<keyword evidence="2" id="KW-0175">Coiled coil</keyword>
<dbReference type="CDD" id="cd02440">
    <property type="entry name" value="AdoMet_MTases"/>
    <property type="match status" value="1"/>
</dbReference>
<sequence length="1772" mass="200970">MSFNKKQHLQQNIDALRIAFKLEKEARQATAGERLLMMQYSGFGGLKFVLNPIANEIDINNWRKTEHDLFPITRELHQLLKENSQDDKQYHRYVDSMKSSVLTAFYTPPQVIDAISKTFRENGLDIDKFLEPSAGIGSFIQSFSENQKFNITAYEKDLLTGRILRQLYPQNDIRISGFEEILEKEQNSYDIIASNIPFGDTSVFDLSYSRSKDTAKMQAARSIHNYFFLKGADMLREGGLLAYITSQGILNSPKNELIRRALMQDNNLVSAVRLPNNLFTEYAGTEVGSDLIILQKNTAKQSLSETEELFCQSRQTENNTPGNALFQDSTRIVHTDRKLATDPYGQPALIYIHKDGVNGIAKDLKQMLSEDFVKHLNLNLYNGKRNDEPVIQIPITPRVIEPVSIHRENPQELKQLSIFDLFENINEPAAVLPEPKRAATTKKQSTNKIKRATGRQPDLFSSAMHQSYTPPVTNTAFISQKQEAVGDLFSFSGGNDQAAQPAIYEPAPYSGGLQPFHRNDCLVADNGWVGHLQDVDTLGGTAVFHPLQLPISQKARAEAYIAVRDNYQELYTKEAKFQREHKEGRENLNRLYDAFTKRYGNLNSADNIKLIKTDSAGKEIPYLERVVGGVVHKADIFNRPVSFSTPAIAADNPEEALAASLNKYGIVDLGFMSEISGMTDDALKEALHGRIFYNPLRKEYEIAERWIAGNVVEKAQDARTYIENNPDDAQAKASLAVLEEARPRRIEFEELDFNLGERWIPTGIYARFASHLFDTDVNINYSESSDDFSVTCNQQNVHIWDKYAVKAESRTFDGVALLKHALVNTTPDITKKIMVDGNEVKVRDMEAVQMANTKIDEIRTAFTDWLHAQNDAFKNRLTDQYNDTFNCFVRPNYEGTHQDFPGLDRKALGIKDLYSSQKDTVWMIKLNNGAICDHEVGAGKTLVMCTAAQEMKRLGLAHKPMIIGLKSNVHEIAEAYRTAYPHAKILFPGKEDFTPQKRLRIFGDIKNNDWDCVILTHDQFGMIPQSPEMQKEILKIELDSVERNLDALQSQGKEVTRGMLAGVIKRKENLEVKLKTLQHDIENRKDDVVDFKMMGIDHLFVDESHQFKNLMFNTRHSRVAGLGNVDGSQKAMNLLFAIRTIQERTNADMGATFLSGTTISNSLTELYLLFKYLRPKAMEKQGIHSFDAWAAIYARKTTDYEFSVANNIVAKERFRYFIKVPELAQFYSEITDYRTAKDIGIDRPEKNEVLYNIPPTPDQQMFIQKLMDFAKTGNATLLGRAPLSQSEEKAKMLIATDYARKMSLDMRMISGGYDDHPDSKASHCAANIAKYHNQYNAQKGTQFVFSDLGTYKPNEWNVYSEIKRKLVEDHGIASHEVRFIQEAKTDNQRKELIKGMNEGKIRVLFGSTGMLGTGVNAQKRAVAVHHLDTPWRPSDLAQRDGRAVRKGNDIAKHFADNKVDVIIYAVEKSLDSYKFNLLYNKQLFIDQLKNNSLGKRTIDEGSMDEKSGMNFSEYVAILSGNTDLLDKAKLEKQIAGLESEKQAFNRSKFSAKYKLEDFTELLDNAQSRLNRMSLDWENLQERIQKHSDGTIANPVLLDGLSTDADIQQIGTKLGQLADRTRTGGQYEEIGTLYGFTLLVKTEMSEKDGVDLRVNRFLIQGEGNIKYTYNNGLIAKDEKLAAMNFLNALEKLPGYMEQEKKKITEIQKDLPVLQEVINVTWSKENRLSELKTELAAVERKIQLSITPENTEQKETIELNGVQVMEKPAARLKT</sequence>
<proteinExistence type="inferred from homology"/>
<evidence type="ECO:0000256" key="1">
    <source>
        <dbReference type="ARBA" id="ARBA00006594"/>
    </source>
</evidence>
<dbReference type="EMBL" id="QWDM01000006">
    <property type="protein sequence ID" value="RUT70250.1"/>
    <property type="molecule type" value="Genomic_DNA"/>
</dbReference>
<feature type="coiled-coil region" evidence="2">
    <location>
        <begin position="1527"/>
        <end position="1582"/>
    </location>
</feature>
<dbReference type="PANTHER" id="PTHR41313:SF1">
    <property type="entry name" value="DNA METHYLASE ADENINE-SPECIFIC DOMAIN-CONTAINING PROTEIN"/>
    <property type="match status" value="1"/>
</dbReference>
<dbReference type="InterPro" id="IPR029063">
    <property type="entry name" value="SAM-dependent_MTases_sf"/>
</dbReference>
<dbReference type="Gene3D" id="3.40.50.150">
    <property type="entry name" value="Vaccinia Virus protein VP39"/>
    <property type="match status" value="1"/>
</dbReference>
<evidence type="ECO:0000313" key="4">
    <source>
        <dbReference type="EMBL" id="RUT70250.1"/>
    </source>
</evidence>
<dbReference type="SUPFAM" id="SSF53335">
    <property type="entry name" value="S-adenosyl-L-methionine-dependent methyltransferases"/>
    <property type="match status" value="1"/>
</dbReference>
<accession>A0A434A790</accession>
<dbReference type="PROSITE" id="PS51194">
    <property type="entry name" value="HELICASE_CTER"/>
    <property type="match status" value="1"/>
</dbReference>
<dbReference type="Pfam" id="PF00271">
    <property type="entry name" value="Helicase_C"/>
    <property type="match status" value="1"/>
</dbReference>
<dbReference type="PANTHER" id="PTHR41313">
    <property type="entry name" value="ADENINE-SPECIFIC METHYLTRANSFERASE"/>
    <property type="match status" value="1"/>
</dbReference>
<comment type="similarity">
    <text evidence="1">Belongs to the N(4)/N(6)-methyltransferase family.</text>
</comment>
<dbReference type="PRINTS" id="PR00507">
    <property type="entry name" value="N12N6MTFRASE"/>
</dbReference>